<evidence type="ECO:0000313" key="4">
    <source>
        <dbReference type="Proteomes" id="UP001176468"/>
    </source>
</evidence>
<keyword evidence="4" id="KW-1185">Reference proteome</keyword>
<comment type="similarity">
    <text evidence="1">Belongs to the SMP-30/CGR1 family.</text>
</comment>
<feature type="domain" description="SMP-30/Gluconolactonase/LRE-like region" evidence="2">
    <location>
        <begin position="15"/>
        <end position="255"/>
    </location>
</feature>
<dbReference type="PRINTS" id="PR01790">
    <property type="entry name" value="SMP30FAMILY"/>
</dbReference>
<evidence type="ECO:0000259" key="2">
    <source>
        <dbReference type="Pfam" id="PF08450"/>
    </source>
</evidence>
<dbReference type="InterPro" id="IPR011042">
    <property type="entry name" value="6-blade_b-propeller_TolB-like"/>
</dbReference>
<dbReference type="Pfam" id="PF08450">
    <property type="entry name" value="SGL"/>
    <property type="match status" value="1"/>
</dbReference>
<evidence type="ECO:0000313" key="3">
    <source>
        <dbReference type="EMBL" id="MDO7840836.1"/>
    </source>
</evidence>
<protein>
    <submittedName>
        <fullName evidence="3">SMP-30/gluconolactonase/LRE family protein</fullName>
        <ecNumber evidence="3">3.1.1.99</ecNumber>
    </submittedName>
</protein>
<dbReference type="SUPFAM" id="SSF63829">
    <property type="entry name" value="Calcium-dependent phosphotriesterase"/>
    <property type="match status" value="1"/>
</dbReference>
<name>A0ABT8ZTF5_9SPHN</name>
<dbReference type="GO" id="GO:0016787">
    <property type="term" value="F:hydrolase activity"/>
    <property type="evidence" value="ECO:0007669"/>
    <property type="project" value="UniProtKB-KW"/>
</dbReference>
<comment type="caution">
    <text evidence="3">The sequence shown here is derived from an EMBL/GenBank/DDBJ whole genome shotgun (WGS) entry which is preliminary data.</text>
</comment>
<dbReference type="PANTHER" id="PTHR10907">
    <property type="entry name" value="REGUCALCIN"/>
    <property type="match status" value="1"/>
</dbReference>
<proteinExistence type="inferred from homology"/>
<dbReference type="RefSeq" id="WP_304559106.1">
    <property type="nucleotide sequence ID" value="NZ_JAUQSZ010000001.1"/>
</dbReference>
<dbReference type="EMBL" id="JAUQSZ010000001">
    <property type="protein sequence ID" value="MDO7840836.1"/>
    <property type="molecule type" value="Genomic_DNA"/>
</dbReference>
<reference evidence="3" key="1">
    <citation type="submission" date="2023-07" db="EMBL/GenBank/DDBJ databases">
        <authorList>
            <person name="Kim M.K."/>
        </authorList>
    </citation>
    <scope>NUCLEOTIDE SEQUENCE</scope>
    <source>
        <strain evidence="3">CA1-15</strain>
    </source>
</reference>
<dbReference type="EC" id="3.1.1.99" evidence="3"/>
<evidence type="ECO:0000256" key="1">
    <source>
        <dbReference type="ARBA" id="ARBA00008853"/>
    </source>
</evidence>
<dbReference type="InterPro" id="IPR005511">
    <property type="entry name" value="SMP-30"/>
</dbReference>
<accession>A0ABT8ZTF5</accession>
<dbReference type="InterPro" id="IPR013658">
    <property type="entry name" value="SGL"/>
</dbReference>
<sequence length="297" mass="32250">MTDWRIVARETRDTLGEGTLWSARYDALFWVDILAPAVNRLSFADGRIDRWAMPEPVGWLVERAEGGFICGLQSGFAELSLDPFAIRHIADPEPHLPGSRMNDGKADASGHIWCGTMDMAEEADCGALYRLGPGFAWERMDEGYRVPNGPAFSPDGAWLYHSDTARRTVFRFARKPDGSLGARAPFIRFAEADGHPDGMTTDSEGYLWIAHWGGGRVSRFAPDGTLDRAVPLPARQITNVAFCGETLDRLFATSAAIGLDDARAEDGAVFEIDAGVRGTPPGLYGAEPLSRGAMAAS</sequence>
<keyword evidence="3" id="KW-0378">Hydrolase</keyword>
<dbReference type="Proteomes" id="UP001176468">
    <property type="component" value="Unassembled WGS sequence"/>
</dbReference>
<dbReference type="Gene3D" id="2.120.10.30">
    <property type="entry name" value="TolB, C-terminal domain"/>
    <property type="match status" value="1"/>
</dbReference>
<organism evidence="3 4">
    <name type="scientific">Sphingomonas immobilis</name>
    <dbReference type="NCBI Taxonomy" id="3063997"/>
    <lineage>
        <taxon>Bacteria</taxon>
        <taxon>Pseudomonadati</taxon>
        <taxon>Pseudomonadota</taxon>
        <taxon>Alphaproteobacteria</taxon>
        <taxon>Sphingomonadales</taxon>
        <taxon>Sphingomonadaceae</taxon>
        <taxon>Sphingomonas</taxon>
    </lineage>
</organism>
<gene>
    <name evidence="3" type="ORF">Q5H94_00725</name>
</gene>
<dbReference type="PANTHER" id="PTHR10907:SF47">
    <property type="entry name" value="REGUCALCIN"/>
    <property type="match status" value="1"/>
</dbReference>